<dbReference type="NCBIfam" id="TIGR00945">
    <property type="entry name" value="tatC"/>
    <property type="match status" value="1"/>
</dbReference>
<dbReference type="GO" id="GO:0043953">
    <property type="term" value="P:protein transport by the Tat complex"/>
    <property type="evidence" value="ECO:0007669"/>
    <property type="project" value="UniProtKB-UniRule"/>
</dbReference>
<dbReference type="InterPro" id="IPR002033">
    <property type="entry name" value="TatC"/>
</dbReference>
<keyword evidence="5" id="KW-1003">Cell membrane</keyword>
<comment type="subunit">
    <text evidence="5">The Tat system comprises two distinct complexes: a TatABC complex, containing multiple copies of TatA, TatB and TatC subunits, and a separate TatA complex, containing only TatA subunits. Substrates initially bind to the TatABC complex, which probably triggers association of the separate TatA complex to form the active translocon.</text>
</comment>
<gene>
    <name evidence="5 6" type="primary">tatC</name>
    <name evidence="6" type="ORF">LVJ77_09480</name>
</gene>
<feature type="transmembrane region" description="Helical" evidence="5">
    <location>
        <begin position="20"/>
        <end position="38"/>
    </location>
</feature>
<feature type="transmembrane region" description="Helical" evidence="5">
    <location>
        <begin position="154"/>
        <end position="179"/>
    </location>
</feature>
<comment type="function">
    <text evidence="5">Part of the twin-arginine translocation (Tat) system that transports large folded proteins containing a characteristic twin-arginine motif in their signal peptide across membranes. Together with TatB, TatC is part of a receptor directly interacting with Tat signal peptides.</text>
</comment>
<accession>A0A8T9MT97</accession>
<evidence type="ECO:0000313" key="6">
    <source>
        <dbReference type="EMBL" id="UOP04499.1"/>
    </source>
</evidence>
<dbReference type="KEGG" id="ckh:LVJ77_09480"/>
<evidence type="ECO:0000256" key="5">
    <source>
        <dbReference type="HAMAP-Rule" id="MF_00902"/>
    </source>
</evidence>
<keyword evidence="5" id="KW-0811">Translocation</keyword>
<dbReference type="RefSeq" id="WP_027009692.1">
    <property type="nucleotide sequence ID" value="NZ_CP091521.1"/>
</dbReference>
<keyword evidence="5" id="KW-0653">Protein transport</keyword>
<dbReference type="PRINTS" id="PR01840">
    <property type="entry name" value="TATCFAMILY"/>
</dbReference>
<feature type="transmembrane region" description="Helical" evidence="5">
    <location>
        <begin position="191"/>
        <end position="207"/>
    </location>
</feature>
<sequence length="243" mass="26164">MTDHAEQPLSAHLLELRRRLLWAGGGVLLCLLAMLPWAQDIYTLIAKPLLAALPPQSGMIATDVTAPLFVPLKVTLVAAVLVSLPHTLYHLWAFVAPALYRKEKRLIVPLLVSSVLLFALGMAFCYFLVFPAAFRFLAAMTPDGVNMATDISSYLSFVLGMFLAFGAAFEVPVAVVLLYGAGVVSLAALRAARPYVVVGAFVVAAVVTPPDILSQVMLAVPMLALYEIGLLVCRSIRRDPSES</sequence>
<feature type="transmembrane region" description="Helical" evidence="5">
    <location>
        <begin position="213"/>
        <end position="233"/>
    </location>
</feature>
<dbReference type="PANTHER" id="PTHR30371:SF0">
    <property type="entry name" value="SEC-INDEPENDENT PROTEIN TRANSLOCASE PROTEIN TATC, CHLOROPLASTIC-RELATED"/>
    <property type="match status" value="1"/>
</dbReference>
<dbReference type="Proteomes" id="UP000831534">
    <property type="component" value="Chromosome"/>
</dbReference>
<dbReference type="EMBL" id="CP091521">
    <property type="protein sequence ID" value="UOP04499.1"/>
    <property type="molecule type" value="Genomic_DNA"/>
</dbReference>
<keyword evidence="4 5" id="KW-0472">Membrane</keyword>
<proteinExistence type="inferred from homology"/>
<dbReference type="Pfam" id="PF00902">
    <property type="entry name" value="TatC"/>
    <property type="match status" value="1"/>
</dbReference>
<evidence type="ECO:0000313" key="7">
    <source>
        <dbReference type="Proteomes" id="UP000831534"/>
    </source>
</evidence>
<evidence type="ECO:0000256" key="4">
    <source>
        <dbReference type="ARBA" id="ARBA00023136"/>
    </source>
</evidence>
<comment type="subcellular location">
    <subcellularLocation>
        <location evidence="5">Cell membrane</location>
        <topology evidence="5">Multi-pass membrane protein</topology>
    </subcellularLocation>
    <subcellularLocation>
        <location evidence="1">Membrane</location>
        <topology evidence="1">Multi-pass membrane protein</topology>
    </subcellularLocation>
</comment>
<reference evidence="6" key="2">
    <citation type="submission" date="2024-09" db="EMBL/GenBank/DDBJ databases">
        <authorList>
            <person name="Veyrier F.J."/>
        </authorList>
    </citation>
    <scope>NUCLEOTIDE SEQUENCE</scope>
    <source>
        <strain evidence="6">17694</strain>
    </source>
</reference>
<evidence type="ECO:0000256" key="1">
    <source>
        <dbReference type="ARBA" id="ARBA00004141"/>
    </source>
</evidence>
<name>A0A8T9MT97_9NEIS</name>
<dbReference type="GO" id="GO:0033281">
    <property type="term" value="C:TAT protein transport complex"/>
    <property type="evidence" value="ECO:0007669"/>
    <property type="project" value="UniProtKB-UniRule"/>
</dbReference>
<keyword evidence="3 5" id="KW-1133">Transmembrane helix</keyword>
<evidence type="ECO:0000256" key="3">
    <source>
        <dbReference type="ARBA" id="ARBA00022989"/>
    </source>
</evidence>
<dbReference type="AlphaFoldDB" id="A0A8T9MT97"/>
<evidence type="ECO:0000256" key="2">
    <source>
        <dbReference type="ARBA" id="ARBA00022692"/>
    </source>
</evidence>
<keyword evidence="7" id="KW-1185">Reference proteome</keyword>
<dbReference type="GO" id="GO:0065002">
    <property type="term" value="P:intracellular protein transmembrane transport"/>
    <property type="evidence" value="ECO:0007669"/>
    <property type="project" value="TreeGrafter"/>
</dbReference>
<keyword evidence="5" id="KW-0813">Transport</keyword>
<dbReference type="GO" id="GO:0009977">
    <property type="term" value="F:proton motive force dependent protein transmembrane transporter activity"/>
    <property type="evidence" value="ECO:0007669"/>
    <property type="project" value="TreeGrafter"/>
</dbReference>
<protein>
    <recommendedName>
        <fullName evidence="5">Sec-independent protein translocase protein TatC</fullName>
    </recommendedName>
</protein>
<comment type="similarity">
    <text evidence="5">Belongs to the TatC family.</text>
</comment>
<feature type="transmembrane region" description="Helical" evidence="5">
    <location>
        <begin position="107"/>
        <end position="134"/>
    </location>
</feature>
<feature type="transmembrane region" description="Helical" evidence="5">
    <location>
        <begin position="74"/>
        <end position="95"/>
    </location>
</feature>
<reference evidence="6" key="1">
    <citation type="journal article" date="2022" name="Res Sq">
        <title>Evolution of multicellular longitudinally dividing oral cavity symbionts (Neisseriaceae).</title>
        <authorList>
            <person name="Nyongesa S."/>
            <person name="Weber P."/>
            <person name="Bernet E."/>
            <person name="Pullido F."/>
            <person name="Nieckarz M."/>
            <person name="Delaby M."/>
            <person name="Nieves C."/>
            <person name="Viehboeck T."/>
            <person name="Krause N."/>
            <person name="Rivera-Millot A."/>
            <person name="Nakamura A."/>
            <person name="Vischer N."/>
            <person name="VanNieuwenhze M."/>
            <person name="Brun Y."/>
            <person name="Cava F."/>
            <person name="Bulgheresi S."/>
            <person name="Veyrier F."/>
        </authorList>
    </citation>
    <scope>NUCLEOTIDE SEQUENCE</scope>
    <source>
        <strain evidence="6">17694</strain>
    </source>
</reference>
<organism evidence="6 7">
    <name type="scientific">Conchiformibius kuhniae</name>
    <dbReference type="NCBI Taxonomy" id="211502"/>
    <lineage>
        <taxon>Bacteria</taxon>
        <taxon>Pseudomonadati</taxon>
        <taxon>Pseudomonadota</taxon>
        <taxon>Betaproteobacteria</taxon>
        <taxon>Neisseriales</taxon>
        <taxon>Neisseriaceae</taxon>
        <taxon>Conchiformibius</taxon>
    </lineage>
</organism>
<keyword evidence="2 5" id="KW-0812">Transmembrane</keyword>
<dbReference type="PANTHER" id="PTHR30371">
    <property type="entry name" value="SEC-INDEPENDENT PROTEIN TRANSLOCASE PROTEIN TATC"/>
    <property type="match status" value="1"/>
</dbReference>
<dbReference type="HAMAP" id="MF_00902">
    <property type="entry name" value="TatC"/>
    <property type="match status" value="1"/>
</dbReference>